<dbReference type="EMBL" id="KC246783">
    <property type="protein sequence ID" value="AHF24033.1"/>
    <property type="molecule type" value="Genomic_DNA"/>
</dbReference>
<evidence type="ECO:0000313" key="2">
    <source>
        <dbReference type="EMBL" id="AHF24033.1"/>
    </source>
</evidence>
<keyword evidence="1" id="KW-1133">Transmembrane helix</keyword>
<protein>
    <submittedName>
        <fullName evidence="2">Uncharacterized protein</fullName>
    </submittedName>
</protein>
<keyword evidence="1" id="KW-0472">Membrane</keyword>
<keyword evidence="1" id="KW-0812">Transmembrane</keyword>
<proteinExistence type="predicted"/>
<reference evidence="2" key="1">
    <citation type="journal article" date="2013" name="PLoS ONE">
        <title>Metagenomic insights into the carbohydrate-active enzymes carried by the microorganisms adhering to solid digesta in the rumen of cows.</title>
        <authorList>
            <person name="Wang L."/>
            <person name="Hatem A."/>
            <person name="Catalyurek U.V."/>
            <person name="Morrison M."/>
            <person name="Yu Z."/>
        </authorList>
    </citation>
    <scope>NUCLEOTIDE SEQUENCE</scope>
</reference>
<feature type="transmembrane region" description="Helical" evidence="1">
    <location>
        <begin position="6"/>
        <end position="27"/>
    </location>
</feature>
<dbReference type="AlphaFoldDB" id="W0FH71"/>
<organism evidence="2">
    <name type="scientific">uncultured bacterium Contig643</name>
    <dbReference type="NCBI Taxonomy" id="1393602"/>
    <lineage>
        <taxon>Bacteria</taxon>
        <taxon>environmental samples</taxon>
    </lineage>
</organism>
<accession>W0FH71</accession>
<sequence>MAEKIVLIFAAGISILFLPLVLFEIAVNEYEIRKAQGRLKPPTKEEWKQL</sequence>
<name>W0FH71_9BACT</name>
<evidence type="ECO:0000256" key="1">
    <source>
        <dbReference type="SAM" id="Phobius"/>
    </source>
</evidence>